<dbReference type="AlphaFoldDB" id="A0A392W5H8"/>
<comment type="caution">
    <text evidence="2">The sequence shown here is derived from an EMBL/GenBank/DDBJ whole genome shotgun (WGS) entry which is preliminary data.</text>
</comment>
<feature type="region of interest" description="Disordered" evidence="1">
    <location>
        <begin position="1"/>
        <end position="34"/>
    </location>
</feature>
<reference evidence="2 3" key="1">
    <citation type="journal article" date="2018" name="Front. Plant Sci.">
        <title>Red Clover (Trifolium pratense) and Zigzag Clover (T. medium) - A Picture of Genomic Similarities and Differences.</title>
        <authorList>
            <person name="Dluhosova J."/>
            <person name="Istvanek J."/>
            <person name="Nedelnik J."/>
            <person name="Repkova J."/>
        </authorList>
    </citation>
    <scope>NUCLEOTIDE SEQUENCE [LARGE SCALE GENOMIC DNA]</scope>
    <source>
        <strain evidence="3">cv. 10/8</strain>
        <tissue evidence="2">Leaf</tissue>
    </source>
</reference>
<dbReference type="EMBL" id="LXQA011371574">
    <property type="protein sequence ID" value="MCI94962.1"/>
    <property type="molecule type" value="Genomic_DNA"/>
</dbReference>
<evidence type="ECO:0000256" key="1">
    <source>
        <dbReference type="SAM" id="MobiDB-lite"/>
    </source>
</evidence>
<accession>A0A392W5H8</accession>
<keyword evidence="3" id="KW-1185">Reference proteome</keyword>
<sequence length="34" mass="4071">SERHVMRRTNRMRSTDSNMYKDVENSENGKLSIK</sequence>
<dbReference type="Proteomes" id="UP000265520">
    <property type="component" value="Unassembled WGS sequence"/>
</dbReference>
<feature type="compositionally biased region" description="Basic residues" evidence="1">
    <location>
        <begin position="1"/>
        <end position="11"/>
    </location>
</feature>
<name>A0A392W5H8_9FABA</name>
<evidence type="ECO:0000313" key="2">
    <source>
        <dbReference type="EMBL" id="MCI94962.1"/>
    </source>
</evidence>
<proteinExistence type="predicted"/>
<evidence type="ECO:0000313" key="3">
    <source>
        <dbReference type="Proteomes" id="UP000265520"/>
    </source>
</evidence>
<feature type="non-terminal residue" evidence="2">
    <location>
        <position position="1"/>
    </location>
</feature>
<feature type="non-terminal residue" evidence="2">
    <location>
        <position position="34"/>
    </location>
</feature>
<organism evidence="2 3">
    <name type="scientific">Trifolium medium</name>
    <dbReference type="NCBI Taxonomy" id="97028"/>
    <lineage>
        <taxon>Eukaryota</taxon>
        <taxon>Viridiplantae</taxon>
        <taxon>Streptophyta</taxon>
        <taxon>Embryophyta</taxon>
        <taxon>Tracheophyta</taxon>
        <taxon>Spermatophyta</taxon>
        <taxon>Magnoliopsida</taxon>
        <taxon>eudicotyledons</taxon>
        <taxon>Gunneridae</taxon>
        <taxon>Pentapetalae</taxon>
        <taxon>rosids</taxon>
        <taxon>fabids</taxon>
        <taxon>Fabales</taxon>
        <taxon>Fabaceae</taxon>
        <taxon>Papilionoideae</taxon>
        <taxon>50 kb inversion clade</taxon>
        <taxon>NPAAA clade</taxon>
        <taxon>Hologalegina</taxon>
        <taxon>IRL clade</taxon>
        <taxon>Trifolieae</taxon>
        <taxon>Trifolium</taxon>
    </lineage>
</organism>
<protein>
    <submittedName>
        <fullName evidence="2">Uncharacterized protein</fullName>
    </submittedName>
</protein>